<organism evidence="3 4">
    <name type="scientific">Vineibacter terrae</name>
    <dbReference type="NCBI Taxonomy" id="2586908"/>
    <lineage>
        <taxon>Bacteria</taxon>
        <taxon>Pseudomonadati</taxon>
        <taxon>Pseudomonadota</taxon>
        <taxon>Alphaproteobacteria</taxon>
        <taxon>Hyphomicrobiales</taxon>
        <taxon>Vineibacter</taxon>
    </lineage>
</organism>
<evidence type="ECO:0000259" key="1">
    <source>
        <dbReference type="PROSITE" id="PS50404"/>
    </source>
</evidence>
<comment type="caution">
    <text evidence="3">The sequence shown here is derived from an EMBL/GenBank/DDBJ whole genome shotgun (WGS) entry which is preliminary data.</text>
</comment>
<dbReference type="SUPFAM" id="SSF52833">
    <property type="entry name" value="Thioredoxin-like"/>
    <property type="match status" value="1"/>
</dbReference>
<reference evidence="3 4" key="1">
    <citation type="submission" date="2019-06" db="EMBL/GenBank/DDBJ databases">
        <title>New taxonomy in bacterial strain CC-CFT640, isolated from vineyard.</title>
        <authorList>
            <person name="Lin S.-Y."/>
            <person name="Tsai C.-F."/>
            <person name="Young C.-C."/>
        </authorList>
    </citation>
    <scope>NUCLEOTIDE SEQUENCE [LARGE SCALE GENOMIC DNA]</scope>
    <source>
        <strain evidence="3 4">CC-CFT640</strain>
    </source>
</reference>
<dbReference type="InterPro" id="IPR004045">
    <property type="entry name" value="Glutathione_S-Trfase_N"/>
</dbReference>
<dbReference type="Gene3D" id="3.40.30.10">
    <property type="entry name" value="Glutaredoxin"/>
    <property type="match status" value="1"/>
</dbReference>
<keyword evidence="3" id="KW-0808">Transferase</keyword>
<dbReference type="PANTHER" id="PTHR44051">
    <property type="entry name" value="GLUTATHIONE S-TRANSFERASE-RELATED"/>
    <property type="match status" value="1"/>
</dbReference>
<dbReference type="GO" id="GO:0016740">
    <property type="term" value="F:transferase activity"/>
    <property type="evidence" value="ECO:0007669"/>
    <property type="project" value="UniProtKB-KW"/>
</dbReference>
<dbReference type="InterPro" id="IPR040079">
    <property type="entry name" value="Glutathione_S-Trfase"/>
</dbReference>
<evidence type="ECO:0000313" key="4">
    <source>
        <dbReference type="Proteomes" id="UP000321638"/>
    </source>
</evidence>
<proteinExistence type="predicted"/>
<dbReference type="RefSeq" id="WP_147847095.1">
    <property type="nucleotide sequence ID" value="NZ_VDUZ01000011.1"/>
</dbReference>
<dbReference type="EMBL" id="VDUZ01000011">
    <property type="protein sequence ID" value="TXL76286.1"/>
    <property type="molecule type" value="Genomic_DNA"/>
</dbReference>
<gene>
    <name evidence="3" type="ORF">FHP25_11555</name>
</gene>
<keyword evidence="4" id="KW-1185">Reference proteome</keyword>
<protein>
    <submittedName>
        <fullName evidence="3">Glutathione S-transferase family protein</fullName>
    </submittedName>
</protein>
<dbReference type="InterPro" id="IPR036249">
    <property type="entry name" value="Thioredoxin-like_sf"/>
</dbReference>
<dbReference type="PROSITE" id="PS50404">
    <property type="entry name" value="GST_NTER"/>
    <property type="match status" value="1"/>
</dbReference>
<evidence type="ECO:0000313" key="3">
    <source>
        <dbReference type="EMBL" id="TXL76286.1"/>
    </source>
</evidence>
<dbReference type="Gene3D" id="1.20.1050.10">
    <property type="match status" value="1"/>
</dbReference>
<accession>A0A5C8PNE0</accession>
<dbReference type="InterPro" id="IPR036282">
    <property type="entry name" value="Glutathione-S-Trfase_C_sf"/>
</dbReference>
<dbReference type="OrthoDB" id="9810080at2"/>
<dbReference type="Pfam" id="PF02798">
    <property type="entry name" value="GST_N"/>
    <property type="match status" value="1"/>
</dbReference>
<dbReference type="InterPro" id="IPR010987">
    <property type="entry name" value="Glutathione-S-Trfase_C-like"/>
</dbReference>
<dbReference type="AlphaFoldDB" id="A0A5C8PNE0"/>
<dbReference type="SFLD" id="SFLDG00358">
    <property type="entry name" value="Main_(cytGST)"/>
    <property type="match status" value="1"/>
</dbReference>
<evidence type="ECO:0000259" key="2">
    <source>
        <dbReference type="PROSITE" id="PS50405"/>
    </source>
</evidence>
<dbReference type="PROSITE" id="PS50405">
    <property type="entry name" value="GST_CTER"/>
    <property type="match status" value="1"/>
</dbReference>
<dbReference type="SFLD" id="SFLDS00019">
    <property type="entry name" value="Glutathione_Transferase_(cytos"/>
    <property type="match status" value="1"/>
</dbReference>
<feature type="domain" description="GST N-terminal" evidence="1">
    <location>
        <begin position="1"/>
        <end position="81"/>
    </location>
</feature>
<feature type="domain" description="GST C-terminal" evidence="2">
    <location>
        <begin position="87"/>
        <end position="205"/>
    </location>
</feature>
<dbReference type="Proteomes" id="UP000321638">
    <property type="component" value="Unassembled WGS sequence"/>
</dbReference>
<dbReference type="Pfam" id="PF13410">
    <property type="entry name" value="GST_C_2"/>
    <property type="match status" value="1"/>
</dbReference>
<name>A0A5C8PNE0_9HYPH</name>
<dbReference type="CDD" id="cd03056">
    <property type="entry name" value="GST_N_4"/>
    <property type="match status" value="1"/>
</dbReference>
<dbReference type="SUPFAM" id="SSF47616">
    <property type="entry name" value="GST C-terminal domain-like"/>
    <property type="match status" value="1"/>
</dbReference>
<sequence length="205" mass="22921">MITLYDFELSGSCYKVRMLLNILDVAYEKVTVDFINKEHKSPKYTQLNPFGEIPIFKDGDLLLRDAQAIMVYIARKYDTANYWYPNDAEAMGRINQWLSTGGNEVMSAAGARLVKILNYPLNLEALQARANATFTILNDHLAGRRFLELDHPTIGDIACFPYTAMAGEGGISLSPYPNILRWIDGMKQIPRFIPMPGIAALPAAA</sequence>
<dbReference type="PANTHER" id="PTHR44051:SF2">
    <property type="entry name" value="HYPOTHETICAL GLUTATHIONE S-TRANSFERASE LIKE PROTEIN"/>
    <property type="match status" value="1"/>
</dbReference>